<feature type="compositionally biased region" description="Low complexity" evidence="1">
    <location>
        <begin position="439"/>
        <end position="449"/>
    </location>
</feature>
<evidence type="ECO:0000313" key="2">
    <source>
        <dbReference type="EMBL" id="OQO06258.1"/>
    </source>
</evidence>
<feature type="compositionally biased region" description="Basic and acidic residues" evidence="1">
    <location>
        <begin position="717"/>
        <end position="730"/>
    </location>
</feature>
<reference evidence="3" key="1">
    <citation type="submission" date="2017-03" db="EMBL/GenBank/DDBJ databases">
        <title>Genomes of endolithic fungi from Antarctica.</title>
        <authorList>
            <person name="Coleine C."/>
            <person name="Masonjones S."/>
            <person name="Stajich J.E."/>
        </authorList>
    </citation>
    <scope>NUCLEOTIDE SEQUENCE [LARGE SCALE GENOMIC DNA]</scope>
    <source>
        <strain evidence="3">CCFEE 5527</strain>
    </source>
</reference>
<proteinExistence type="predicted"/>
<feature type="compositionally biased region" description="Polar residues" evidence="1">
    <location>
        <begin position="392"/>
        <end position="411"/>
    </location>
</feature>
<sequence>MEPEREVDAAGSQPGAAPPRDAGFRESVPQRPHEHGRVSSMSGQEQQQLNGHTYRQPTDMEISVLTRLEQQVAFNYNMIQGHHQELTRMSEVVTRLQHDMGAVIRLAEEMRADVQRGQLRPLPSEPNRYDPRDVEVLAAQIATVTTRVSQVDNLAVQLDLMKHRMHRMEHADRDAGPSNHRPSTAPGHGDATPHEGPHGLPGQPQGLPSLRASAVLAPEHTRHPSYMQAPPHLDTMSATSQQPSRGPPAQDPHAQPPQHHGNFRPVEAPAAPSGWRPAESFGNLAVPPPPMPGQPLRPSALDPETASSGWASINHTQNIKRAYEDRRSPHEGSHTDSPKRPKLAPLKPRSSYGDETPQHSYPHSAQPSEYTSQARPRLGSGDGQAHLLPTPASANSAMPSHSYRFITSTGQPPDHLQQDPWRHQEIKQEPVPTSSARLAADPPAAPARGRGSRGGGRGSRGGRGGKGSRGGVGANSASATRAAPTPEQVELAANVAPEWREMIQSGTHTSPTNGGKLIARHPFSPSEAARGVPLELVSQPPIPGLQSQPLSAMDMESPVTPLGGSADGGEGSIHSASKKSRSKPIRNSEGVLIRKDGRPDMRSVSSANNLRKVHAKKEAERISGVRGSSEEGEGEGDVEEGYESGEEIAESERERRVHGSGVEKRAEEVESYDPATRDNLEKHREMMSMMFTHPQRSAEAWFPRGGDEAATLGAEAHETAADDTEAHVEEDREMGEEGASVSVGSGEKADVSASAGASELTPLESAEETAVPTEGPKHDMPDHTRDEEIALMGSGTHEKPTVEADRVEEAIMQDV</sequence>
<feature type="region of interest" description="Disordered" evidence="1">
    <location>
        <begin position="1"/>
        <end position="51"/>
    </location>
</feature>
<feature type="compositionally biased region" description="Polar residues" evidence="1">
    <location>
        <begin position="358"/>
        <end position="374"/>
    </location>
</feature>
<dbReference type="InParanoid" id="A0A1V8T4W0"/>
<feature type="region of interest" description="Disordered" evidence="1">
    <location>
        <begin position="537"/>
        <end position="680"/>
    </location>
</feature>
<feature type="compositionally biased region" description="Acidic residues" evidence="1">
    <location>
        <begin position="630"/>
        <end position="649"/>
    </location>
</feature>
<feature type="compositionally biased region" description="Polar residues" evidence="1">
    <location>
        <begin position="504"/>
        <end position="513"/>
    </location>
</feature>
<feature type="compositionally biased region" description="Polar residues" evidence="1">
    <location>
        <begin position="305"/>
        <end position="319"/>
    </location>
</feature>
<comment type="caution">
    <text evidence="2">The sequence shown here is derived from an EMBL/GenBank/DDBJ whole genome shotgun (WGS) entry which is preliminary data.</text>
</comment>
<feature type="compositionally biased region" description="Pro residues" evidence="1">
    <location>
        <begin position="286"/>
        <end position="295"/>
    </location>
</feature>
<dbReference type="EMBL" id="NAJO01000017">
    <property type="protein sequence ID" value="OQO06258.1"/>
    <property type="molecule type" value="Genomic_DNA"/>
</dbReference>
<feature type="compositionally biased region" description="Gly residues" evidence="1">
    <location>
        <begin position="452"/>
        <end position="473"/>
    </location>
</feature>
<organism evidence="2 3">
    <name type="scientific">Cryoendolithus antarcticus</name>
    <dbReference type="NCBI Taxonomy" id="1507870"/>
    <lineage>
        <taxon>Eukaryota</taxon>
        <taxon>Fungi</taxon>
        <taxon>Dikarya</taxon>
        <taxon>Ascomycota</taxon>
        <taxon>Pezizomycotina</taxon>
        <taxon>Dothideomycetes</taxon>
        <taxon>Dothideomycetidae</taxon>
        <taxon>Cladosporiales</taxon>
        <taxon>Cladosporiaceae</taxon>
        <taxon>Cryoendolithus</taxon>
    </lineage>
</organism>
<feature type="compositionally biased region" description="Basic and acidic residues" evidence="1">
    <location>
        <begin position="321"/>
        <end position="339"/>
    </location>
</feature>
<feature type="compositionally biased region" description="Polar residues" evidence="1">
    <location>
        <begin position="39"/>
        <end position="51"/>
    </location>
</feature>
<dbReference type="AlphaFoldDB" id="A0A1V8T4W0"/>
<feature type="compositionally biased region" description="Basic and acidic residues" evidence="1">
    <location>
        <begin position="592"/>
        <end position="601"/>
    </location>
</feature>
<feature type="compositionally biased region" description="Basic and acidic residues" evidence="1">
    <location>
        <begin position="796"/>
        <end position="809"/>
    </location>
</feature>
<evidence type="ECO:0000256" key="1">
    <source>
        <dbReference type="SAM" id="MobiDB-lite"/>
    </source>
</evidence>
<feature type="region of interest" description="Disordered" evidence="1">
    <location>
        <begin position="223"/>
        <end position="496"/>
    </location>
</feature>
<name>A0A1V8T4W0_9PEZI</name>
<feature type="compositionally biased region" description="Low complexity" evidence="1">
    <location>
        <begin position="198"/>
        <end position="208"/>
    </location>
</feature>
<dbReference type="Proteomes" id="UP000192596">
    <property type="component" value="Unassembled WGS sequence"/>
</dbReference>
<feature type="compositionally biased region" description="Basic and acidic residues" evidence="1">
    <location>
        <begin position="416"/>
        <end position="428"/>
    </location>
</feature>
<protein>
    <submittedName>
        <fullName evidence="2">Uncharacterized protein</fullName>
    </submittedName>
</protein>
<feature type="region of interest" description="Disordered" evidence="1">
    <location>
        <begin position="168"/>
        <end position="208"/>
    </location>
</feature>
<gene>
    <name evidence="2" type="ORF">B0A48_08846</name>
</gene>
<feature type="compositionally biased region" description="Basic and acidic residues" evidence="1">
    <location>
        <begin position="775"/>
        <end position="788"/>
    </location>
</feature>
<feature type="region of interest" description="Disordered" evidence="1">
    <location>
        <begin position="502"/>
        <end position="521"/>
    </location>
</feature>
<accession>A0A1V8T4W0</accession>
<feature type="compositionally biased region" description="Low complexity" evidence="1">
    <location>
        <begin position="251"/>
        <end position="260"/>
    </location>
</feature>
<keyword evidence="3" id="KW-1185">Reference proteome</keyword>
<feature type="region of interest" description="Disordered" evidence="1">
    <location>
        <begin position="717"/>
        <end position="815"/>
    </location>
</feature>
<feature type="compositionally biased region" description="Low complexity" evidence="1">
    <location>
        <begin position="737"/>
        <end position="746"/>
    </location>
</feature>
<evidence type="ECO:0000313" key="3">
    <source>
        <dbReference type="Proteomes" id="UP000192596"/>
    </source>
</evidence>
<feature type="compositionally biased region" description="Basic and acidic residues" evidence="1">
    <location>
        <begin position="650"/>
        <end position="668"/>
    </location>
</feature>
<dbReference type="OrthoDB" id="5396360at2759"/>